<reference evidence="1 2" key="1">
    <citation type="submission" date="2023-03" db="EMBL/GenBank/DDBJ databases">
        <title>High-quality genome of Scylla paramamosain provides insights in environmental adaptation.</title>
        <authorList>
            <person name="Zhang L."/>
        </authorList>
    </citation>
    <scope>NUCLEOTIDE SEQUENCE [LARGE SCALE GENOMIC DNA]</scope>
    <source>
        <strain evidence="1">LZ_2023a</strain>
        <tissue evidence="1">Muscle</tissue>
    </source>
</reference>
<dbReference type="EMBL" id="JARAKH010000033">
    <property type="protein sequence ID" value="KAK8385226.1"/>
    <property type="molecule type" value="Genomic_DNA"/>
</dbReference>
<gene>
    <name evidence="1" type="ORF">O3P69_012200</name>
</gene>
<organism evidence="1 2">
    <name type="scientific">Scylla paramamosain</name>
    <name type="common">Mud crab</name>
    <dbReference type="NCBI Taxonomy" id="85552"/>
    <lineage>
        <taxon>Eukaryota</taxon>
        <taxon>Metazoa</taxon>
        <taxon>Ecdysozoa</taxon>
        <taxon>Arthropoda</taxon>
        <taxon>Crustacea</taxon>
        <taxon>Multicrustacea</taxon>
        <taxon>Malacostraca</taxon>
        <taxon>Eumalacostraca</taxon>
        <taxon>Eucarida</taxon>
        <taxon>Decapoda</taxon>
        <taxon>Pleocyemata</taxon>
        <taxon>Brachyura</taxon>
        <taxon>Eubrachyura</taxon>
        <taxon>Portunoidea</taxon>
        <taxon>Portunidae</taxon>
        <taxon>Portuninae</taxon>
        <taxon>Scylla</taxon>
    </lineage>
</organism>
<proteinExistence type="predicted"/>
<sequence length="201" mass="22371">MKTGTPRDRSAAVARLLLLPLKSFHLFGKSETPLNKTTTGQTTSAEGILYKWTNNQGQQSSTGCTLDEVCYNSPARLSVVYAPPLVPPTLCLPFPPFPPMRTKHYPSPTTITVQEGDLVRLQDLLRDLVWLRDHQEDSGGGGGGGGVGRWKEGDPLLLGMDNDLDLVRDLDLEADLLYRPPYDLERDLERPRDLLRECDLE</sequence>
<evidence type="ECO:0000313" key="2">
    <source>
        <dbReference type="Proteomes" id="UP001487740"/>
    </source>
</evidence>
<evidence type="ECO:0000313" key="1">
    <source>
        <dbReference type="EMBL" id="KAK8385226.1"/>
    </source>
</evidence>
<name>A0AAW0TD15_SCYPA</name>
<dbReference type="Proteomes" id="UP001487740">
    <property type="component" value="Unassembled WGS sequence"/>
</dbReference>
<protein>
    <submittedName>
        <fullName evidence="1">Uncharacterized protein</fullName>
    </submittedName>
</protein>
<keyword evidence="2" id="KW-1185">Reference proteome</keyword>
<dbReference type="AlphaFoldDB" id="A0AAW0TD15"/>
<comment type="caution">
    <text evidence="1">The sequence shown here is derived from an EMBL/GenBank/DDBJ whole genome shotgun (WGS) entry which is preliminary data.</text>
</comment>
<accession>A0AAW0TD15</accession>